<gene>
    <name evidence="9" type="ORF">IAD41_05650</name>
</gene>
<accession>A0A9D1FW76</accession>
<feature type="transmembrane region" description="Helical" evidence="7">
    <location>
        <begin position="38"/>
        <end position="59"/>
    </location>
</feature>
<feature type="transmembrane region" description="Helical" evidence="7">
    <location>
        <begin position="79"/>
        <end position="101"/>
    </location>
</feature>
<dbReference type="Pfam" id="PF05154">
    <property type="entry name" value="TM2"/>
    <property type="match status" value="1"/>
</dbReference>
<feature type="transmembrane region" description="Helical" evidence="7">
    <location>
        <begin position="6"/>
        <end position="26"/>
    </location>
</feature>
<evidence type="ECO:0000259" key="8">
    <source>
        <dbReference type="Pfam" id="PF05154"/>
    </source>
</evidence>
<organism evidence="9 10">
    <name type="scientific">Candidatus Scatenecus faecavium</name>
    <dbReference type="NCBI Taxonomy" id="2840915"/>
    <lineage>
        <taxon>Bacteria</taxon>
        <taxon>Candidatus Scatenecus</taxon>
    </lineage>
</organism>
<dbReference type="GO" id="GO:0016020">
    <property type="term" value="C:membrane"/>
    <property type="evidence" value="ECO:0007669"/>
    <property type="project" value="UniProtKB-SubCell"/>
</dbReference>
<keyword evidence="3" id="KW-0732">Signal</keyword>
<evidence type="ECO:0000256" key="7">
    <source>
        <dbReference type="SAM" id="Phobius"/>
    </source>
</evidence>
<dbReference type="AlphaFoldDB" id="A0A9D1FW76"/>
<dbReference type="InterPro" id="IPR050932">
    <property type="entry name" value="TM2D1-3-like"/>
</dbReference>
<feature type="domain" description="TM2" evidence="8">
    <location>
        <begin position="3"/>
        <end position="52"/>
    </location>
</feature>
<dbReference type="PANTHER" id="PTHR21016">
    <property type="entry name" value="BETA-AMYLOID BINDING PROTEIN-RELATED"/>
    <property type="match status" value="1"/>
</dbReference>
<comment type="caution">
    <text evidence="9">The sequence shown here is derived from an EMBL/GenBank/DDBJ whole genome shotgun (WGS) entry which is preliminary data.</text>
</comment>
<evidence type="ECO:0000256" key="6">
    <source>
        <dbReference type="ARBA" id="ARBA00023180"/>
    </source>
</evidence>
<evidence type="ECO:0000256" key="2">
    <source>
        <dbReference type="ARBA" id="ARBA00022692"/>
    </source>
</evidence>
<dbReference type="InterPro" id="IPR007829">
    <property type="entry name" value="TM2"/>
</dbReference>
<evidence type="ECO:0000313" key="10">
    <source>
        <dbReference type="Proteomes" id="UP000824139"/>
    </source>
</evidence>
<dbReference type="Proteomes" id="UP000824139">
    <property type="component" value="Unassembled WGS sequence"/>
</dbReference>
<keyword evidence="4 7" id="KW-1133">Transmembrane helix</keyword>
<keyword evidence="2 7" id="KW-0812">Transmembrane</keyword>
<evidence type="ECO:0000256" key="4">
    <source>
        <dbReference type="ARBA" id="ARBA00022989"/>
    </source>
</evidence>
<evidence type="ECO:0000256" key="3">
    <source>
        <dbReference type="ARBA" id="ARBA00022729"/>
    </source>
</evidence>
<name>A0A9D1FW76_9BACT</name>
<proteinExistence type="predicted"/>
<comment type="subcellular location">
    <subcellularLocation>
        <location evidence="1">Membrane</location>
        <topology evidence="1">Multi-pass membrane protein</topology>
    </subcellularLocation>
</comment>
<reference evidence="9" key="2">
    <citation type="journal article" date="2021" name="PeerJ">
        <title>Extensive microbial diversity within the chicken gut microbiome revealed by metagenomics and culture.</title>
        <authorList>
            <person name="Gilroy R."/>
            <person name="Ravi A."/>
            <person name="Getino M."/>
            <person name="Pursley I."/>
            <person name="Horton D.L."/>
            <person name="Alikhan N.F."/>
            <person name="Baker D."/>
            <person name="Gharbi K."/>
            <person name="Hall N."/>
            <person name="Watson M."/>
            <person name="Adriaenssens E.M."/>
            <person name="Foster-Nyarko E."/>
            <person name="Jarju S."/>
            <person name="Secka A."/>
            <person name="Antonio M."/>
            <person name="Oren A."/>
            <person name="Chaudhuri R.R."/>
            <person name="La Ragione R."/>
            <person name="Hildebrand F."/>
            <person name="Pallen M.J."/>
        </authorList>
    </citation>
    <scope>NUCLEOTIDE SEQUENCE</scope>
    <source>
        <strain evidence="9">CHK152-2994</strain>
    </source>
</reference>
<keyword evidence="5 7" id="KW-0472">Membrane</keyword>
<evidence type="ECO:0000313" key="9">
    <source>
        <dbReference type="EMBL" id="HIS83073.1"/>
    </source>
</evidence>
<evidence type="ECO:0000256" key="1">
    <source>
        <dbReference type="ARBA" id="ARBA00004141"/>
    </source>
</evidence>
<dbReference type="EMBL" id="DVJO01000123">
    <property type="protein sequence ID" value="HIS83073.1"/>
    <property type="molecule type" value="Genomic_DNA"/>
</dbReference>
<reference evidence="9" key="1">
    <citation type="submission" date="2020-10" db="EMBL/GenBank/DDBJ databases">
        <authorList>
            <person name="Gilroy R."/>
        </authorList>
    </citation>
    <scope>NUCLEOTIDE SEQUENCE</scope>
    <source>
        <strain evidence="9">CHK152-2994</strain>
    </source>
</reference>
<sequence length="105" mass="11728">MESKKNYTATLLLAFFLGGFGIHRFYTGYIGLGILQLLTAGGCGIWTLIDFINICFNNFKTADGQPLDEYNPTLGKTFFFVWIALCILSVIMYATTFAEIFRSVG</sequence>
<keyword evidence="6" id="KW-0325">Glycoprotein</keyword>
<evidence type="ECO:0000256" key="5">
    <source>
        <dbReference type="ARBA" id="ARBA00023136"/>
    </source>
</evidence>
<dbReference type="PANTHER" id="PTHR21016:SF7">
    <property type="entry name" value="TM2 DOMAIN-CONTAINING PROTEIN 3"/>
    <property type="match status" value="1"/>
</dbReference>
<protein>
    <submittedName>
        <fullName evidence="9">TM2 domain-containing protein</fullName>
    </submittedName>
</protein>